<organism evidence="1 2">
    <name type="scientific">Amborella trichopoda</name>
    <dbReference type="NCBI Taxonomy" id="13333"/>
    <lineage>
        <taxon>Eukaryota</taxon>
        <taxon>Viridiplantae</taxon>
        <taxon>Streptophyta</taxon>
        <taxon>Embryophyta</taxon>
        <taxon>Tracheophyta</taxon>
        <taxon>Spermatophyta</taxon>
        <taxon>Magnoliopsida</taxon>
        <taxon>Amborellales</taxon>
        <taxon>Amborellaceae</taxon>
        <taxon>Amborella</taxon>
    </lineage>
</organism>
<sequence length="114" mass="12110">MCARKESRASRDVPPFPTARRAASLSSAAFLFISAPSSDPISFLTAFSTLSALTTSSLSCYSFTATPTPSTPVTNCAFTGWSECIGHATIGTPMEMLSMHEFHPQCVMNPPVEG</sequence>
<protein>
    <submittedName>
        <fullName evidence="1">Uncharacterized protein</fullName>
    </submittedName>
</protein>
<accession>U5CRB9</accession>
<gene>
    <name evidence="1" type="ORF">AMTR_s00039p00079820</name>
</gene>
<dbReference type="AlphaFoldDB" id="U5CRB9"/>
<dbReference type="HOGENOM" id="CLU_2124415_0_0_1"/>
<evidence type="ECO:0000313" key="2">
    <source>
        <dbReference type="Proteomes" id="UP000017836"/>
    </source>
</evidence>
<dbReference type="EMBL" id="KI392495">
    <property type="protein sequence ID" value="ERN15756.1"/>
    <property type="molecule type" value="Genomic_DNA"/>
</dbReference>
<dbReference type="OMA" id="CIGHATI"/>
<name>U5CRB9_AMBTC</name>
<proteinExistence type="predicted"/>
<dbReference type="Proteomes" id="UP000017836">
    <property type="component" value="Unassembled WGS sequence"/>
</dbReference>
<evidence type="ECO:0000313" key="1">
    <source>
        <dbReference type="EMBL" id="ERN15756.1"/>
    </source>
</evidence>
<keyword evidence="2" id="KW-1185">Reference proteome</keyword>
<reference evidence="2" key="1">
    <citation type="journal article" date="2013" name="Science">
        <title>The Amborella genome and the evolution of flowering plants.</title>
        <authorList>
            <consortium name="Amborella Genome Project"/>
        </authorList>
    </citation>
    <scope>NUCLEOTIDE SEQUENCE [LARGE SCALE GENOMIC DNA]</scope>
</reference>
<dbReference type="Gramene" id="ERN15756">
    <property type="protein sequence ID" value="ERN15756"/>
    <property type="gene ID" value="AMTR_s00039p00079820"/>
</dbReference>